<dbReference type="InterPro" id="IPR025419">
    <property type="entry name" value="DUF4142"/>
</dbReference>
<organism evidence="4 5">
    <name type="scientific">Hymenobacter daecheongensis DSM 21074</name>
    <dbReference type="NCBI Taxonomy" id="1121955"/>
    <lineage>
        <taxon>Bacteria</taxon>
        <taxon>Pseudomonadati</taxon>
        <taxon>Bacteroidota</taxon>
        <taxon>Cytophagia</taxon>
        <taxon>Cytophagales</taxon>
        <taxon>Hymenobacteraceae</taxon>
        <taxon>Hymenobacter</taxon>
    </lineage>
</organism>
<evidence type="ECO:0000259" key="3">
    <source>
        <dbReference type="Pfam" id="PF13628"/>
    </source>
</evidence>
<dbReference type="OrthoDB" id="883203at2"/>
<evidence type="ECO:0000256" key="2">
    <source>
        <dbReference type="SAM" id="SignalP"/>
    </source>
</evidence>
<feature type="domain" description="DUF4142" evidence="3">
    <location>
        <begin position="85"/>
        <end position="218"/>
    </location>
</feature>
<dbReference type="Proteomes" id="UP000184418">
    <property type="component" value="Unassembled WGS sequence"/>
</dbReference>
<sequence length="223" mass="23448">MKKPLFSCLLLAATLSLAGCGDGNKRTDGTAGEAVSDMDKAADEGGVQADATVIDNEAGPTVTANADSSGAMPADAAGPTAPHSTDAEFMQSAAASDQNEIQLSKLALEKGVSGMAKEHANMMVKDHTKSTADLKVIAGKKNVVLPPDMDAEHKAIAAEMRKLSGKEFEKKYLDQMVTDHQKTLNTLKAHQAMTKDADVQGFIGKVMPVVQNHLDMSKKHAAM</sequence>
<name>A0A1M6IPL4_9BACT</name>
<dbReference type="PANTHER" id="PTHR38593:SF1">
    <property type="entry name" value="BLR2558 PROTEIN"/>
    <property type="match status" value="1"/>
</dbReference>
<feature type="chain" id="PRO_5009918499" evidence="2">
    <location>
        <begin position="19"/>
        <end position="223"/>
    </location>
</feature>
<proteinExistence type="predicted"/>
<evidence type="ECO:0000313" key="5">
    <source>
        <dbReference type="Proteomes" id="UP000184418"/>
    </source>
</evidence>
<dbReference type="RefSeq" id="WP_073110573.1">
    <property type="nucleotide sequence ID" value="NZ_FQYN01000006.1"/>
</dbReference>
<feature type="signal peptide" evidence="2">
    <location>
        <begin position="1"/>
        <end position="18"/>
    </location>
</feature>
<dbReference type="PANTHER" id="PTHR38593">
    <property type="entry name" value="BLR2558 PROTEIN"/>
    <property type="match status" value="1"/>
</dbReference>
<reference evidence="4 5" key="1">
    <citation type="submission" date="2016-11" db="EMBL/GenBank/DDBJ databases">
        <authorList>
            <person name="Jaros S."/>
            <person name="Januszkiewicz K."/>
            <person name="Wedrychowicz H."/>
        </authorList>
    </citation>
    <scope>NUCLEOTIDE SEQUENCE [LARGE SCALE GENOMIC DNA]</scope>
    <source>
        <strain evidence="4 5">DSM 21074</strain>
    </source>
</reference>
<keyword evidence="2" id="KW-0732">Signal</keyword>
<keyword evidence="5" id="KW-1185">Reference proteome</keyword>
<dbReference type="STRING" id="1121955.SAMN02745146_2924"/>
<protein>
    <submittedName>
        <fullName evidence="4">Putative membrane protein</fullName>
    </submittedName>
</protein>
<dbReference type="EMBL" id="FQYN01000006">
    <property type="protein sequence ID" value="SHJ36380.1"/>
    <property type="molecule type" value="Genomic_DNA"/>
</dbReference>
<dbReference type="PROSITE" id="PS51257">
    <property type="entry name" value="PROKAR_LIPOPROTEIN"/>
    <property type="match status" value="1"/>
</dbReference>
<dbReference type="AlphaFoldDB" id="A0A1M6IPL4"/>
<dbReference type="Gene3D" id="1.20.1260.10">
    <property type="match status" value="1"/>
</dbReference>
<evidence type="ECO:0000313" key="4">
    <source>
        <dbReference type="EMBL" id="SHJ36380.1"/>
    </source>
</evidence>
<feature type="region of interest" description="Disordered" evidence="1">
    <location>
        <begin position="56"/>
        <end position="85"/>
    </location>
</feature>
<accession>A0A1M6IPL4</accession>
<gene>
    <name evidence="4" type="ORF">SAMN02745146_2924</name>
</gene>
<dbReference type="Pfam" id="PF13628">
    <property type="entry name" value="DUF4142"/>
    <property type="match status" value="1"/>
</dbReference>
<evidence type="ECO:0000256" key="1">
    <source>
        <dbReference type="SAM" id="MobiDB-lite"/>
    </source>
</evidence>
<dbReference type="InterPro" id="IPR012347">
    <property type="entry name" value="Ferritin-like"/>
</dbReference>